<reference evidence="1 2" key="1">
    <citation type="journal article" date="2010" name="Nature">
        <title>Perigord black truffle genome uncovers evolutionary origins and mechanisms of symbiosis.</title>
        <authorList>
            <person name="Martin F."/>
            <person name="Kohler A."/>
            <person name="Murat C."/>
            <person name="Balestrini R."/>
            <person name="Coutinho P.M."/>
            <person name="Jaillon O."/>
            <person name="Montanini B."/>
            <person name="Morin E."/>
            <person name="Noel B."/>
            <person name="Percudani R."/>
            <person name="Porcel B."/>
            <person name="Rubini A."/>
            <person name="Amicucci A."/>
            <person name="Amselem J."/>
            <person name="Anthouard V."/>
            <person name="Arcioni S."/>
            <person name="Artiguenave F."/>
            <person name="Aury J.M."/>
            <person name="Ballario P."/>
            <person name="Bolchi A."/>
            <person name="Brenna A."/>
            <person name="Brun A."/>
            <person name="Buee M."/>
            <person name="Cantarel B."/>
            <person name="Chevalier G."/>
            <person name="Couloux A."/>
            <person name="Da Silva C."/>
            <person name="Denoeud F."/>
            <person name="Duplessis S."/>
            <person name="Ghignone S."/>
            <person name="Hilselberger B."/>
            <person name="Iotti M."/>
            <person name="Marcais B."/>
            <person name="Mello A."/>
            <person name="Miranda M."/>
            <person name="Pacioni G."/>
            <person name="Quesneville H."/>
            <person name="Riccioni C."/>
            <person name="Ruotolo R."/>
            <person name="Splivallo R."/>
            <person name="Stocchi V."/>
            <person name="Tisserant E."/>
            <person name="Viscomi A.R."/>
            <person name="Zambonelli A."/>
            <person name="Zampieri E."/>
            <person name="Henrissat B."/>
            <person name="Lebrun M.H."/>
            <person name="Paolocci F."/>
            <person name="Bonfante P."/>
            <person name="Ottonello S."/>
            <person name="Wincker P."/>
        </authorList>
    </citation>
    <scope>NUCLEOTIDE SEQUENCE [LARGE SCALE GENOMIC DNA]</scope>
    <source>
        <strain evidence="1 2">Mel28</strain>
    </source>
</reference>
<dbReference type="GeneID" id="9183633"/>
<accession>D5GHI6</accession>
<keyword evidence="2" id="KW-1185">Reference proteome</keyword>
<sequence length="103" mass="12381">MTTKMMTRWRRARARMSWRTGEGSRRSEMDGLLHCGGGFSRPRVRVRVLRLMGITRKIGKRWFFYHRFFPFLFISHFNRNIPHSLPHAIMIPTIRTSYMNPLV</sequence>
<dbReference type="EMBL" id="FN430319">
    <property type="protein sequence ID" value="CAZ83979.1"/>
    <property type="molecule type" value="Genomic_DNA"/>
</dbReference>
<protein>
    <submittedName>
        <fullName evidence="1">(Perigord truffle) hypothetical protein</fullName>
    </submittedName>
</protein>
<name>D5GHI6_TUBMM</name>
<dbReference type="RefSeq" id="XP_002839788.1">
    <property type="nucleotide sequence ID" value="XM_002839742.1"/>
</dbReference>
<evidence type="ECO:0000313" key="2">
    <source>
        <dbReference type="Proteomes" id="UP000006911"/>
    </source>
</evidence>
<organism evidence="1 2">
    <name type="scientific">Tuber melanosporum (strain Mel28)</name>
    <name type="common">Perigord black truffle</name>
    <dbReference type="NCBI Taxonomy" id="656061"/>
    <lineage>
        <taxon>Eukaryota</taxon>
        <taxon>Fungi</taxon>
        <taxon>Dikarya</taxon>
        <taxon>Ascomycota</taxon>
        <taxon>Pezizomycotina</taxon>
        <taxon>Pezizomycetes</taxon>
        <taxon>Pezizales</taxon>
        <taxon>Tuberaceae</taxon>
        <taxon>Tuber</taxon>
    </lineage>
</organism>
<evidence type="ECO:0000313" key="1">
    <source>
        <dbReference type="EMBL" id="CAZ83979.1"/>
    </source>
</evidence>
<dbReference type="Proteomes" id="UP000006911">
    <property type="component" value="Unassembled WGS sequence"/>
</dbReference>
<dbReference type="KEGG" id="tml:GSTUM_00007933001"/>
<dbReference type="AlphaFoldDB" id="D5GHI6"/>
<dbReference type="HOGENOM" id="CLU_2265677_0_0_1"/>
<gene>
    <name evidence="1" type="ORF">GSTUM_00007933001</name>
</gene>
<proteinExistence type="predicted"/>
<dbReference type="InParanoid" id="D5GHI6"/>